<dbReference type="EC" id="3.1.3.16" evidence="1"/>
<keyword evidence="1" id="KW-0378">Hydrolase</keyword>
<protein>
    <submittedName>
        <fullName evidence="1">Leucine rich repeat protein</fullName>
        <ecNumber evidence="1">2.7.7.6</ecNumber>
        <ecNumber evidence="1">3.1.3.16</ecNumber>
    </submittedName>
</protein>
<dbReference type="STRING" id="857967.G0R4H7"/>
<dbReference type="SMART" id="SM00368">
    <property type="entry name" value="LRR_RI"/>
    <property type="match status" value="3"/>
</dbReference>
<dbReference type="OMA" id="DYCINTR"/>
<dbReference type="EC" id="2.7.7.6" evidence="1"/>
<organism evidence="1 2">
    <name type="scientific">Ichthyophthirius multifiliis</name>
    <name type="common">White spot disease agent</name>
    <name type="synonym">Ich</name>
    <dbReference type="NCBI Taxonomy" id="5932"/>
    <lineage>
        <taxon>Eukaryota</taxon>
        <taxon>Sar</taxon>
        <taxon>Alveolata</taxon>
        <taxon>Ciliophora</taxon>
        <taxon>Intramacronucleata</taxon>
        <taxon>Oligohymenophorea</taxon>
        <taxon>Hymenostomatida</taxon>
        <taxon>Ophryoglenina</taxon>
        <taxon>Ichthyophthirius</taxon>
    </lineage>
</organism>
<dbReference type="GeneID" id="14903694"/>
<dbReference type="Pfam" id="PF00560">
    <property type="entry name" value="LRR_1"/>
    <property type="match status" value="1"/>
</dbReference>
<dbReference type="PROSITE" id="PS51450">
    <property type="entry name" value="LRR"/>
    <property type="match status" value="2"/>
</dbReference>
<dbReference type="AlphaFoldDB" id="G0R4H7"/>
<accession>G0R4H7</accession>
<sequence length="830" mass="96950">MVSKALLHSDFQDLWSINISNNQLTGPSVLKISTSLPETIKSINISNNLIGPTGFFGIMPLLNSKKYNTLRSLNLENNNLSDLGLMPILKGIYQNMSLFILNISNNKLTDHVAFEIKSLLMKNSYLQEIYLRWNTFSSKGGLQIAEGLKENLNLRVIDLSHNGLGSIPSLKCSLKIIQSCNVQGSGVRHLDLSYNQFKVSECQEMQQAIIPNKTIYGLHIEGNESHALVDSRGFLHIPDSYILHQKKSLSSQQLYPRKIENVKLKGFNKMQNFDCKQVDNCWICDGWFEVKFEIKDTSSDLFGGEPVFLHLDFDNYVPVYMDRDIENPNIFQVYRMCPPNRTVSFFFTDPLKAIPRQPETYFRITKTDQWHRGVSLFRDYVADSAALDAKCFEFDWGVSKLPKLFSKGGDIELCKSIMKALYPYIRIVYKYLSCQGLQNEIYCISPNIFTTFIQKTGVIASNQQNKDLPNFILADSDLLFVASSTVAQKIKTYRKPDKVLIRNEFLEQLGRISQEKYFSQRNQIAQMNSQGLRLFFNEENLIDHFLEYDSPQEWRVSRYWLEPCDIVMKKYLNFIKILWNQWADYKKQEKKYFSTTKSMSVYEFRDMVYKYELLDERLQERDIIISYNLSMMTQVDELNNDRFIMMSFVEFLEALARLSEKKSMIPVGEREEEYNEDERFQIKLQFKIESLLHYMKKKNEYFNSKEYIKQQQLLITNPGQQQNISNNVSNMQNSNIQQYQIVGQSNLNTGMGDGERVIKDFTEINFIQKKIMKQEVVQKMKSDAKEKIKGLLDNFKNVEQIQNKQDGIQNQNYNQQQHSNLLQQQQNQDQ</sequence>
<dbReference type="GO" id="GO:0003899">
    <property type="term" value="F:DNA-directed RNA polymerase activity"/>
    <property type="evidence" value="ECO:0007669"/>
    <property type="project" value="UniProtKB-EC"/>
</dbReference>
<evidence type="ECO:0000313" key="2">
    <source>
        <dbReference type="Proteomes" id="UP000008983"/>
    </source>
</evidence>
<name>G0R4H7_ICHMU</name>
<keyword evidence="1" id="KW-0808">Transferase</keyword>
<dbReference type="Gene3D" id="3.80.10.10">
    <property type="entry name" value="Ribonuclease Inhibitor"/>
    <property type="match status" value="1"/>
</dbReference>
<reference evidence="1 2" key="1">
    <citation type="submission" date="2011-07" db="EMBL/GenBank/DDBJ databases">
        <authorList>
            <person name="Coyne R."/>
            <person name="Brami D."/>
            <person name="Johnson J."/>
            <person name="Hostetler J."/>
            <person name="Hannick L."/>
            <person name="Clark T."/>
            <person name="Cassidy-Hanley D."/>
            <person name="Inman J."/>
        </authorList>
    </citation>
    <scope>NUCLEOTIDE SEQUENCE [LARGE SCALE GENOMIC DNA]</scope>
    <source>
        <strain evidence="1 2">G5</strain>
    </source>
</reference>
<dbReference type="InterPro" id="IPR001611">
    <property type="entry name" value="Leu-rich_rpt"/>
</dbReference>
<dbReference type="PANTHER" id="PTHR24114:SF2">
    <property type="entry name" value="F-BOX DOMAIN-CONTAINING PROTEIN-RELATED"/>
    <property type="match status" value="1"/>
</dbReference>
<dbReference type="InParanoid" id="G0R4H7"/>
<dbReference type="eggNOG" id="KOG4308">
    <property type="taxonomic scope" value="Eukaryota"/>
</dbReference>
<dbReference type="SUPFAM" id="SSF52047">
    <property type="entry name" value="RNI-like"/>
    <property type="match status" value="1"/>
</dbReference>
<dbReference type="Proteomes" id="UP000008983">
    <property type="component" value="Unassembled WGS sequence"/>
</dbReference>
<dbReference type="InterPro" id="IPR032675">
    <property type="entry name" value="LRR_dom_sf"/>
</dbReference>
<dbReference type="RefSeq" id="XP_004025080.1">
    <property type="nucleotide sequence ID" value="XM_004025031.1"/>
</dbReference>
<dbReference type="GO" id="GO:0004722">
    <property type="term" value="F:protein serine/threonine phosphatase activity"/>
    <property type="evidence" value="ECO:0007669"/>
    <property type="project" value="UniProtKB-EC"/>
</dbReference>
<dbReference type="OrthoDB" id="429162at2759"/>
<dbReference type="EMBL" id="GL984346">
    <property type="protein sequence ID" value="EGR27628.1"/>
    <property type="molecule type" value="Genomic_DNA"/>
</dbReference>
<gene>
    <name evidence="1" type="ORF">IMG5_192830</name>
</gene>
<dbReference type="Pfam" id="PF13516">
    <property type="entry name" value="LRR_6"/>
    <property type="match status" value="1"/>
</dbReference>
<dbReference type="PANTHER" id="PTHR24114">
    <property type="entry name" value="LEUCINE RICH REPEAT FAMILY PROTEIN"/>
    <property type="match status" value="1"/>
</dbReference>
<keyword evidence="1" id="KW-0548">Nucleotidyltransferase</keyword>
<proteinExistence type="predicted"/>
<evidence type="ECO:0000313" key="1">
    <source>
        <dbReference type="EMBL" id="EGR27628.1"/>
    </source>
</evidence>
<keyword evidence="2" id="KW-1185">Reference proteome</keyword>
<dbReference type="InterPro" id="IPR052394">
    <property type="entry name" value="LRR-containing"/>
</dbReference>